<evidence type="ECO:0000259" key="3">
    <source>
        <dbReference type="Pfam" id="PF26347"/>
    </source>
</evidence>
<protein>
    <recommendedName>
        <fullName evidence="3">Sporulation membrane protein YtrI C-terminal domain-containing protein</fullName>
    </recommendedName>
</protein>
<feature type="coiled-coil region" evidence="1">
    <location>
        <begin position="38"/>
        <end position="65"/>
    </location>
</feature>
<keyword evidence="1" id="KW-0175">Coiled coil</keyword>
<dbReference type="Pfam" id="PF26347">
    <property type="entry name" value="YtrI_sporulation"/>
    <property type="match status" value="1"/>
</dbReference>
<gene>
    <name evidence="4" type="ORF">BBD42_00180</name>
</gene>
<sequence>MRLPPFERYIKGLQMFGMLLLGMVVGAVVYNSLYQAQFEALVSLKSELEIQLEQYEQDIGNLKEFKHQHTVIKSILPRIELEAGQNAGRPQLDKMTEAELIRRIKADLSVFIGQSIYEIDSNAQFARKLLSKRVYNGVLEKDYEVEVKTMLVVDNVLQLWVKVRLHDRGPS</sequence>
<evidence type="ECO:0000256" key="2">
    <source>
        <dbReference type="SAM" id="Phobius"/>
    </source>
</evidence>
<dbReference type="EMBL" id="CP016808">
    <property type="protein sequence ID" value="ANY65067.1"/>
    <property type="molecule type" value="Genomic_DNA"/>
</dbReference>
<keyword evidence="2" id="KW-0812">Transmembrane</keyword>
<dbReference type="InterPro" id="IPR058620">
    <property type="entry name" value="YtrI_C"/>
</dbReference>
<evidence type="ECO:0000256" key="1">
    <source>
        <dbReference type="SAM" id="Coils"/>
    </source>
</evidence>
<dbReference type="AlphaFoldDB" id="A0A1B2DBI1"/>
<keyword evidence="2" id="KW-1133">Transmembrane helix</keyword>
<reference evidence="4" key="1">
    <citation type="submission" date="2016-08" db="EMBL/GenBank/DDBJ databases">
        <title>Complete Genome Seqeunce of Paenibacillus sp. BIHB 4019 from tea rhizoplane.</title>
        <authorList>
            <person name="Thakur R."/>
            <person name="Swarnkar M.K."/>
            <person name="Gulati A."/>
        </authorList>
    </citation>
    <scope>NUCLEOTIDE SEQUENCE [LARGE SCALE GENOMIC DNA]</scope>
    <source>
        <strain evidence="4">BIHB4019</strain>
    </source>
</reference>
<organism evidence="4">
    <name type="scientific">Paenibacillus sp. BIHB 4019</name>
    <dbReference type="NCBI Taxonomy" id="1870819"/>
    <lineage>
        <taxon>Bacteria</taxon>
        <taxon>Bacillati</taxon>
        <taxon>Bacillota</taxon>
        <taxon>Bacilli</taxon>
        <taxon>Bacillales</taxon>
        <taxon>Paenibacillaceae</taxon>
        <taxon>Paenibacillus</taxon>
    </lineage>
</organism>
<proteinExistence type="predicted"/>
<accession>A0A1B2DBI1</accession>
<feature type="domain" description="Sporulation membrane protein YtrI C-terminal" evidence="3">
    <location>
        <begin position="85"/>
        <end position="163"/>
    </location>
</feature>
<feature type="transmembrane region" description="Helical" evidence="2">
    <location>
        <begin position="12"/>
        <end position="33"/>
    </location>
</feature>
<name>A0A1B2DBI1_9BACL</name>
<keyword evidence="2" id="KW-0472">Membrane</keyword>
<evidence type="ECO:0000313" key="4">
    <source>
        <dbReference type="EMBL" id="ANY65067.1"/>
    </source>
</evidence>
<dbReference type="RefSeq" id="WP_099516505.1">
    <property type="nucleotide sequence ID" value="NZ_CP016808.1"/>
</dbReference>